<name>A0A1I2Z965_9FIRM</name>
<accession>A0A1I2Z965</accession>
<evidence type="ECO:0008006" key="4">
    <source>
        <dbReference type="Google" id="ProtNLM"/>
    </source>
</evidence>
<feature type="transmembrane region" description="Helical" evidence="1">
    <location>
        <begin position="72"/>
        <end position="91"/>
    </location>
</feature>
<keyword evidence="1" id="KW-0812">Transmembrane</keyword>
<evidence type="ECO:0000256" key="1">
    <source>
        <dbReference type="SAM" id="Phobius"/>
    </source>
</evidence>
<reference evidence="3" key="1">
    <citation type="submission" date="2016-10" db="EMBL/GenBank/DDBJ databases">
        <authorList>
            <person name="Varghese N."/>
            <person name="Submissions S."/>
        </authorList>
    </citation>
    <scope>NUCLEOTIDE SEQUENCE [LARGE SCALE GENOMIC DNA]</scope>
    <source>
        <strain evidence="3">DSM 17038</strain>
    </source>
</reference>
<dbReference type="Proteomes" id="UP000199337">
    <property type="component" value="Unassembled WGS sequence"/>
</dbReference>
<dbReference type="EMBL" id="FOOX01000025">
    <property type="protein sequence ID" value="SFH34448.1"/>
    <property type="molecule type" value="Genomic_DNA"/>
</dbReference>
<dbReference type="AlphaFoldDB" id="A0A1I2Z965"/>
<keyword evidence="1" id="KW-1133">Transmembrane helix</keyword>
<dbReference type="STRING" id="341036.SAMN05660649_04833"/>
<dbReference type="RefSeq" id="WP_092475478.1">
    <property type="nucleotide sequence ID" value="NZ_FOOX01000025.1"/>
</dbReference>
<organism evidence="2 3">
    <name type="scientific">Desulfotruncus arcticus DSM 17038</name>
    <dbReference type="NCBI Taxonomy" id="1121424"/>
    <lineage>
        <taxon>Bacteria</taxon>
        <taxon>Bacillati</taxon>
        <taxon>Bacillota</taxon>
        <taxon>Clostridia</taxon>
        <taxon>Eubacteriales</taxon>
        <taxon>Desulfallaceae</taxon>
        <taxon>Desulfotruncus</taxon>
    </lineage>
</organism>
<proteinExistence type="predicted"/>
<gene>
    <name evidence="2" type="ORF">SAMN05660649_04833</name>
</gene>
<evidence type="ECO:0000313" key="3">
    <source>
        <dbReference type="Proteomes" id="UP000199337"/>
    </source>
</evidence>
<protein>
    <recommendedName>
        <fullName evidence="4">TrbC/VIRB2 family protein</fullName>
    </recommendedName>
</protein>
<keyword evidence="1" id="KW-0472">Membrane</keyword>
<feature type="transmembrane region" description="Helical" evidence="1">
    <location>
        <begin position="98"/>
        <end position="118"/>
    </location>
</feature>
<evidence type="ECO:0000313" key="2">
    <source>
        <dbReference type="EMBL" id="SFH34448.1"/>
    </source>
</evidence>
<keyword evidence="3" id="KW-1185">Reference proteome</keyword>
<sequence>MKMGPVMIVLVTVFIFLSLTSTIPGYCVQSGELQLAADIPAIDTGIPTVTPEQAVDKVKRIVISIHNSAVEISPYLTLLIIVIGGILGILIKSARAAILWAIIAMLLILWAPEIIGLVEFLKTV</sequence>